<accession>A0A392RS63</accession>
<organism evidence="1 2">
    <name type="scientific">Trifolium medium</name>
    <dbReference type="NCBI Taxonomy" id="97028"/>
    <lineage>
        <taxon>Eukaryota</taxon>
        <taxon>Viridiplantae</taxon>
        <taxon>Streptophyta</taxon>
        <taxon>Embryophyta</taxon>
        <taxon>Tracheophyta</taxon>
        <taxon>Spermatophyta</taxon>
        <taxon>Magnoliopsida</taxon>
        <taxon>eudicotyledons</taxon>
        <taxon>Gunneridae</taxon>
        <taxon>Pentapetalae</taxon>
        <taxon>rosids</taxon>
        <taxon>fabids</taxon>
        <taxon>Fabales</taxon>
        <taxon>Fabaceae</taxon>
        <taxon>Papilionoideae</taxon>
        <taxon>50 kb inversion clade</taxon>
        <taxon>NPAAA clade</taxon>
        <taxon>Hologalegina</taxon>
        <taxon>IRL clade</taxon>
        <taxon>Trifolieae</taxon>
        <taxon>Trifolium</taxon>
    </lineage>
</organism>
<dbReference type="AlphaFoldDB" id="A0A392RS63"/>
<dbReference type="EMBL" id="LXQA010257737">
    <property type="protein sequence ID" value="MCI38620.1"/>
    <property type="molecule type" value="Genomic_DNA"/>
</dbReference>
<keyword evidence="2" id="KW-1185">Reference proteome</keyword>
<name>A0A392RS63_9FABA</name>
<sequence>MWAAKYIEETSQTPGNVLKKIVDNIDELKGLFADDVLTLTGGESLNGFRSLEEKLSWMLFMDGCSLLYIMEQVDYYHNPLRRMSIKVDQLILVMMDVLLLENQLPYL</sequence>
<feature type="non-terminal residue" evidence="1">
    <location>
        <position position="107"/>
    </location>
</feature>
<dbReference type="Pfam" id="PF03140">
    <property type="entry name" value="DUF247"/>
    <property type="match status" value="1"/>
</dbReference>
<dbReference type="InterPro" id="IPR004158">
    <property type="entry name" value="DUF247_pln"/>
</dbReference>
<evidence type="ECO:0000313" key="2">
    <source>
        <dbReference type="Proteomes" id="UP000265520"/>
    </source>
</evidence>
<proteinExistence type="predicted"/>
<reference evidence="1 2" key="1">
    <citation type="journal article" date="2018" name="Front. Plant Sci.">
        <title>Red Clover (Trifolium pratense) and Zigzag Clover (T. medium) - A Picture of Genomic Similarities and Differences.</title>
        <authorList>
            <person name="Dluhosova J."/>
            <person name="Istvanek J."/>
            <person name="Nedelnik J."/>
            <person name="Repkova J."/>
        </authorList>
    </citation>
    <scope>NUCLEOTIDE SEQUENCE [LARGE SCALE GENOMIC DNA]</scope>
    <source>
        <strain evidence="2">cv. 10/8</strain>
        <tissue evidence="1">Leaf</tissue>
    </source>
</reference>
<dbReference type="Proteomes" id="UP000265520">
    <property type="component" value="Unassembled WGS sequence"/>
</dbReference>
<evidence type="ECO:0000313" key="1">
    <source>
        <dbReference type="EMBL" id="MCI38620.1"/>
    </source>
</evidence>
<comment type="caution">
    <text evidence="1">The sequence shown here is derived from an EMBL/GenBank/DDBJ whole genome shotgun (WGS) entry which is preliminary data.</text>
</comment>
<protein>
    <submittedName>
        <fullName evidence="1">DUF247 domain protein</fullName>
    </submittedName>
</protein>